<dbReference type="EMBL" id="JAUSQM010000001">
    <property type="protein sequence ID" value="MDP9821049.1"/>
    <property type="molecule type" value="Genomic_DNA"/>
</dbReference>
<evidence type="ECO:0008006" key="3">
    <source>
        <dbReference type="Google" id="ProtNLM"/>
    </source>
</evidence>
<reference evidence="1 2" key="1">
    <citation type="submission" date="2023-07" db="EMBL/GenBank/DDBJ databases">
        <title>Sequencing the genomes of 1000 actinobacteria strains.</title>
        <authorList>
            <person name="Klenk H.-P."/>
        </authorList>
    </citation>
    <scope>NUCLEOTIDE SEQUENCE [LARGE SCALE GENOMIC DNA]</scope>
    <source>
        <strain evidence="1 2">GD13</strain>
    </source>
</reference>
<comment type="caution">
    <text evidence="1">The sequence shown here is derived from an EMBL/GenBank/DDBJ whole genome shotgun (WGS) entry which is preliminary data.</text>
</comment>
<sequence>MTDLHEHDEARGHSLVPTPEELVAMPRLYATDGKPFAQKVIHLRYFAGSSAQWLIAEADPASWVMFGWCDLGLGMPEWGYVSLHELAGLRLSVPYPAFAERDLYWSPRTFGECGV</sequence>
<dbReference type="Pfam" id="PF11171">
    <property type="entry name" value="DUF2958"/>
    <property type="match status" value="1"/>
</dbReference>
<proteinExistence type="predicted"/>
<dbReference type="InterPro" id="IPR021341">
    <property type="entry name" value="DUF2958"/>
</dbReference>
<gene>
    <name evidence="1" type="ORF">J2S59_000858</name>
</gene>
<evidence type="ECO:0000313" key="1">
    <source>
        <dbReference type="EMBL" id="MDP9821049.1"/>
    </source>
</evidence>
<dbReference type="RefSeq" id="WP_068117030.1">
    <property type="nucleotide sequence ID" value="NZ_CCXJ01000063.1"/>
</dbReference>
<protein>
    <recommendedName>
        <fullName evidence="3">DUF2958 domain-containing protein</fullName>
    </recommendedName>
</protein>
<accession>A0ABT9NKV0</accession>
<keyword evidence="2" id="KW-1185">Reference proteome</keyword>
<dbReference type="Proteomes" id="UP001240447">
    <property type="component" value="Unassembled WGS sequence"/>
</dbReference>
<evidence type="ECO:0000313" key="2">
    <source>
        <dbReference type="Proteomes" id="UP001240447"/>
    </source>
</evidence>
<name>A0ABT9NKV0_9ACTN</name>
<organism evidence="1 2">
    <name type="scientific">Nocardioides massiliensis</name>
    <dbReference type="NCBI Taxonomy" id="1325935"/>
    <lineage>
        <taxon>Bacteria</taxon>
        <taxon>Bacillati</taxon>
        <taxon>Actinomycetota</taxon>
        <taxon>Actinomycetes</taxon>
        <taxon>Propionibacteriales</taxon>
        <taxon>Nocardioidaceae</taxon>
        <taxon>Nocardioides</taxon>
    </lineage>
</organism>